<gene>
    <name evidence="2" type="ORF">ATY39_07805</name>
</gene>
<keyword evidence="3" id="KW-1185">Reference proteome</keyword>
<feature type="transmembrane region" description="Helical" evidence="1">
    <location>
        <begin position="48"/>
        <end position="66"/>
    </location>
</feature>
<evidence type="ECO:0000256" key="1">
    <source>
        <dbReference type="SAM" id="Phobius"/>
    </source>
</evidence>
<accession>A0A143HCA4</accession>
<feature type="transmembrane region" description="Helical" evidence="1">
    <location>
        <begin position="12"/>
        <end position="36"/>
    </location>
</feature>
<reference evidence="3" key="2">
    <citation type="submission" date="2016-03" db="EMBL/GenBank/DDBJ databases">
        <authorList>
            <person name="Ploux O."/>
        </authorList>
    </citation>
    <scope>NUCLEOTIDE SEQUENCE [LARGE SCALE GENOMIC DNA]</scope>
    <source>
        <strain evidence="3">PP9</strain>
    </source>
</reference>
<reference evidence="2 3" key="1">
    <citation type="journal article" date="2016" name="Genome Announc.">
        <title>Whole-Genome Sequence of Rummeliibacillus stabekisii Strain PP9 Isolated from Antarctic Soil.</title>
        <authorList>
            <person name="da Mota F.F."/>
            <person name="Vollu R.E."/>
            <person name="Jurelevicius D."/>
            <person name="Seldin L."/>
        </authorList>
    </citation>
    <scope>NUCLEOTIDE SEQUENCE [LARGE SCALE GENOMIC DNA]</scope>
    <source>
        <strain evidence="2 3">PP9</strain>
    </source>
</reference>
<dbReference type="OrthoDB" id="9782250at2"/>
<evidence type="ECO:0000313" key="3">
    <source>
        <dbReference type="Proteomes" id="UP000076021"/>
    </source>
</evidence>
<keyword evidence="1" id="KW-0812">Transmembrane</keyword>
<organism evidence="2 3">
    <name type="scientific">Rummeliibacillus stabekisii</name>
    <dbReference type="NCBI Taxonomy" id="241244"/>
    <lineage>
        <taxon>Bacteria</taxon>
        <taxon>Bacillati</taxon>
        <taxon>Bacillota</taxon>
        <taxon>Bacilli</taxon>
        <taxon>Bacillales</taxon>
        <taxon>Caryophanaceae</taxon>
        <taxon>Rummeliibacillus</taxon>
    </lineage>
</organism>
<proteinExistence type="predicted"/>
<keyword evidence="1" id="KW-1133">Transmembrane helix</keyword>
<dbReference type="KEGG" id="rst:ATY39_07805"/>
<dbReference type="Proteomes" id="UP000076021">
    <property type="component" value="Chromosome"/>
</dbReference>
<sequence length="78" mass="9134">MKLSPWKQYDTWSWREFTLLLLLEFLFVLVVVKYGIQSIYQFWFSNTLYSGTLTGLTIAIVLLTGLTKASSLRFLNTF</sequence>
<dbReference type="STRING" id="241244.ATY39_07805"/>
<name>A0A143HCA4_9BACL</name>
<dbReference type="EMBL" id="CP014806">
    <property type="protein sequence ID" value="AMW99378.1"/>
    <property type="molecule type" value="Genomic_DNA"/>
</dbReference>
<protein>
    <submittedName>
        <fullName evidence="2">Uncharacterized protein</fullName>
    </submittedName>
</protein>
<keyword evidence="1" id="KW-0472">Membrane</keyword>
<dbReference type="RefSeq" id="WP_066788182.1">
    <property type="nucleotide sequence ID" value="NZ_CP014806.1"/>
</dbReference>
<evidence type="ECO:0000313" key="2">
    <source>
        <dbReference type="EMBL" id="AMW99378.1"/>
    </source>
</evidence>
<dbReference type="AlphaFoldDB" id="A0A143HCA4"/>